<sequence length="218" mass="25105">MAKEAPKSKKGGDKKGGKTSVKDRKDAGPVGFAKIQKYNNMRLPDGTHKRKLDKIKATLIQKAKTKQQYAKLLAKEKKAQEQEQRPEHLGPAPVPVENQEDDSVPAEMHPDRQTRIDEMEGQPDEPQKRQRERRERPPRPQRKSNPGFAAEQKKAEQRKKEAEEREKEIQEKEKAKRISIQERNRKKKLMTAKTVDGRKMLGKQSSVLLSKIQQQMST</sequence>
<keyword evidence="3" id="KW-1185">Reference proteome</keyword>
<feature type="compositionally biased region" description="Basic and acidic residues" evidence="1">
    <location>
        <begin position="1"/>
        <end position="27"/>
    </location>
</feature>
<accession>A0A3N4IIP5</accession>
<evidence type="ECO:0000256" key="1">
    <source>
        <dbReference type="SAM" id="MobiDB-lite"/>
    </source>
</evidence>
<dbReference type="OrthoDB" id="2135053at2759"/>
<dbReference type="Proteomes" id="UP000275078">
    <property type="component" value="Unassembled WGS sequence"/>
</dbReference>
<reference evidence="2 3" key="1">
    <citation type="journal article" date="2018" name="Nat. Ecol. Evol.">
        <title>Pezizomycetes genomes reveal the molecular basis of ectomycorrhizal truffle lifestyle.</title>
        <authorList>
            <person name="Murat C."/>
            <person name="Payen T."/>
            <person name="Noel B."/>
            <person name="Kuo A."/>
            <person name="Morin E."/>
            <person name="Chen J."/>
            <person name="Kohler A."/>
            <person name="Krizsan K."/>
            <person name="Balestrini R."/>
            <person name="Da Silva C."/>
            <person name="Montanini B."/>
            <person name="Hainaut M."/>
            <person name="Levati E."/>
            <person name="Barry K.W."/>
            <person name="Belfiori B."/>
            <person name="Cichocki N."/>
            <person name="Clum A."/>
            <person name="Dockter R.B."/>
            <person name="Fauchery L."/>
            <person name="Guy J."/>
            <person name="Iotti M."/>
            <person name="Le Tacon F."/>
            <person name="Lindquist E.A."/>
            <person name="Lipzen A."/>
            <person name="Malagnac F."/>
            <person name="Mello A."/>
            <person name="Molinier V."/>
            <person name="Miyauchi S."/>
            <person name="Poulain J."/>
            <person name="Riccioni C."/>
            <person name="Rubini A."/>
            <person name="Sitrit Y."/>
            <person name="Splivallo R."/>
            <person name="Traeger S."/>
            <person name="Wang M."/>
            <person name="Zifcakova L."/>
            <person name="Wipf D."/>
            <person name="Zambonelli A."/>
            <person name="Paolocci F."/>
            <person name="Nowrousian M."/>
            <person name="Ottonello S."/>
            <person name="Baldrian P."/>
            <person name="Spatafora J.W."/>
            <person name="Henrissat B."/>
            <person name="Nagy L.G."/>
            <person name="Aury J.M."/>
            <person name="Wincker P."/>
            <person name="Grigoriev I.V."/>
            <person name="Bonfante P."/>
            <person name="Martin F.M."/>
        </authorList>
    </citation>
    <scope>NUCLEOTIDE SEQUENCE [LARGE SCALE GENOMIC DNA]</scope>
    <source>
        <strain evidence="2 3">RN42</strain>
    </source>
</reference>
<organism evidence="2 3">
    <name type="scientific">Ascobolus immersus RN42</name>
    <dbReference type="NCBI Taxonomy" id="1160509"/>
    <lineage>
        <taxon>Eukaryota</taxon>
        <taxon>Fungi</taxon>
        <taxon>Dikarya</taxon>
        <taxon>Ascomycota</taxon>
        <taxon>Pezizomycotina</taxon>
        <taxon>Pezizomycetes</taxon>
        <taxon>Pezizales</taxon>
        <taxon>Ascobolaceae</taxon>
        <taxon>Ascobolus</taxon>
    </lineage>
</organism>
<feature type="compositionally biased region" description="Basic and acidic residues" evidence="1">
    <location>
        <begin position="73"/>
        <end position="88"/>
    </location>
</feature>
<proteinExistence type="predicted"/>
<evidence type="ECO:0000313" key="3">
    <source>
        <dbReference type="Proteomes" id="UP000275078"/>
    </source>
</evidence>
<feature type="compositionally biased region" description="Basic and acidic residues" evidence="1">
    <location>
        <begin position="151"/>
        <end position="183"/>
    </location>
</feature>
<feature type="compositionally biased region" description="Basic and acidic residues" evidence="1">
    <location>
        <begin position="108"/>
        <end position="118"/>
    </location>
</feature>
<feature type="compositionally biased region" description="Basic and acidic residues" evidence="1">
    <location>
        <begin position="125"/>
        <end position="138"/>
    </location>
</feature>
<feature type="region of interest" description="Disordered" evidence="1">
    <location>
        <begin position="1"/>
        <end position="50"/>
    </location>
</feature>
<feature type="region of interest" description="Disordered" evidence="1">
    <location>
        <begin position="62"/>
        <end position="186"/>
    </location>
</feature>
<dbReference type="PANTHER" id="PTHR41805:SF1">
    <property type="entry name" value="RRNA-PROCESSING PROTEIN FYV7"/>
    <property type="match status" value="1"/>
</dbReference>
<evidence type="ECO:0000313" key="2">
    <source>
        <dbReference type="EMBL" id="RPA86013.1"/>
    </source>
</evidence>
<dbReference type="EMBL" id="ML119651">
    <property type="protein sequence ID" value="RPA86013.1"/>
    <property type="molecule type" value="Genomic_DNA"/>
</dbReference>
<protein>
    <recommendedName>
        <fullName evidence="4">rRNA-processing protein FYV7</fullName>
    </recommendedName>
</protein>
<evidence type="ECO:0008006" key="4">
    <source>
        <dbReference type="Google" id="ProtNLM"/>
    </source>
</evidence>
<gene>
    <name evidence="2" type="ORF">BJ508DRAFT_411609</name>
</gene>
<dbReference type="PANTHER" id="PTHR41805">
    <property type="entry name" value="EXPRESSED PROTEIN"/>
    <property type="match status" value="1"/>
</dbReference>
<name>A0A3N4IIP5_ASCIM</name>
<dbReference type="AlphaFoldDB" id="A0A3N4IIP5"/>